<proteinExistence type="inferred from homology"/>
<comment type="function">
    <text evidence="7 9">Catalyzes the formation of 6,7-dimethyl-8-ribityllumazine by condensation of 5-amino-6-(D-ribitylamino)uracil with 3,4-dihydroxy-2-butanone 4-phosphate. This is the penultimate step in the biosynthesis of riboflavin.</text>
</comment>
<dbReference type="EC" id="2.5.1.78" evidence="3 9"/>
<comment type="caution">
    <text evidence="9">Lacks conserved residue(s) required for the propagation of feature annotation.</text>
</comment>
<feature type="binding site" evidence="9">
    <location>
        <position position="128"/>
    </location>
    <ligand>
        <name>(2S)-2-hydroxy-3-oxobutyl phosphate</name>
        <dbReference type="ChEBI" id="CHEBI:58830"/>
    </ligand>
</feature>
<keyword evidence="5 9" id="KW-0808">Transferase</keyword>
<evidence type="ECO:0000256" key="5">
    <source>
        <dbReference type="ARBA" id="ARBA00022679"/>
    </source>
</evidence>
<dbReference type="HAMAP" id="MF_00178">
    <property type="entry name" value="Lumazine_synth"/>
    <property type="match status" value="1"/>
</dbReference>
<dbReference type="NCBIfam" id="NF000812">
    <property type="entry name" value="PRK00061.1-4"/>
    <property type="match status" value="1"/>
</dbReference>
<dbReference type="PANTHER" id="PTHR21058:SF0">
    <property type="entry name" value="6,7-DIMETHYL-8-RIBITYLLUMAZINE SYNTHASE"/>
    <property type="match status" value="1"/>
</dbReference>
<comment type="similarity">
    <text evidence="2 9">Belongs to the DMRL synthase family.</text>
</comment>
<evidence type="ECO:0000256" key="2">
    <source>
        <dbReference type="ARBA" id="ARBA00007424"/>
    </source>
</evidence>
<feature type="active site" description="Proton donor" evidence="9">
    <location>
        <position position="89"/>
    </location>
</feature>
<dbReference type="AlphaFoldDB" id="A0A2P5SXF3"/>
<feature type="binding site" evidence="9">
    <location>
        <begin position="57"/>
        <end position="59"/>
    </location>
    <ligand>
        <name>5-amino-6-(D-ribitylamino)uracil</name>
        <dbReference type="ChEBI" id="CHEBI:15934"/>
    </ligand>
</feature>
<dbReference type="Proteomes" id="UP000296034">
    <property type="component" value="Unassembled WGS sequence"/>
</dbReference>
<dbReference type="CDD" id="cd09209">
    <property type="entry name" value="Lumazine_synthase-I"/>
    <property type="match status" value="1"/>
</dbReference>
<dbReference type="EMBL" id="PDKS01000005">
    <property type="protein sequence ID" value="PPI87027.1"/>
    <property type="molecule type" value="Genomic_DNA"/>
</dbReference>
<comment type="subunit">
    <text evidence="9">Forms an icosahedral capsid composed of 60 subunits, arranged as a dodecamer of pentamers.</text>
</comment>
<gene>
    <name evidence="9" type="primary">ribH</name>
    <name evidence="10" type="ORF">CRV11_03210</name>
</gene>
<dbReference type="UniPathway" id="UPA00275">
    <property type="reaction ID" value="UER00404"/>
</dbReference>
<dbReference type="Pfam" id="PF00885">
    <property type="entry name" value="DMRL_synthase"/>
    <property type="match status" value="1"/>
</dbReference>
<dbReference type="InterPro" id="IPR002180">
    <property type="entry name" value="LS/RS"/>
</dbReference>
<dbReference type="InterPro" id="IPR036467">
    <property type="entry name" value="LS/RS_sf"/>
</dbReference>
<evidence type="ECO:0000313" key="11">
    <source>
        <dbReference type="Proteomes" id="UP000296034"/>
    </source>
</evidence>
<dbReference type="SUPFAM" id="SSF52121">
    <property type="entry name" value="Lumazine synthase"/>
    <property type="match status" value="1"/>
</dbReference>
<evidence type="ECO:0000256" key="3">
    <source>
        <dbReference type="ARBA" id="ARBA00012664"/>
    </source>
</evidence>
<dbReference type="FunFam" id="3.40.50.960:FF:000001">
    <property type="entry name" value="6,7-dimethyl-8-ribityllumazine synthase"/>
    <property type="match status" value="1"/>
</dbReference>
<protein>
    <recommendedName>
        <fullName evidence="8 9">6,7-dimethyl-8-ribityllumazine synthase</fullName>
        <shortName evidence="9">DMRL synthase</shortName>
        <shortName evidence="9">LS</shortName>
        <shortName evidence="9">Lumazine synthase</shortName>
        <ecNumber evidence="3 9">2.5.1.78</ecNumber>
    </recommendedName>
</protein>
<dbReference type="PANTHER" id="PTHR21058">
    <property type="entry name" value="6,7-DIMETHYL-8-RIBITYLLUMAZINE SYNTHASE DMRL SYNTHASE LUMAZINE SYNTHASE"/>
    <property type="match status" value="1"/>
</dbReference>
<feature type="binding site" evidence="9">
    <location>
        <position position="114"/>
    </location>
    <ligand>
        <name>5-amino-6-(D-ribitylamino)uracil</name>
        <dbReference type="ChEBI" id="CHEBI:15934"/>
    </ligand>
</feature>
<dbReference type="NCBIfam" id="TIGR00114">
    <property type="entry name" value="lumazine-synth"/>
    <property type="match status" value="1"/>
</dbReference>
<evidence type="ECO:0000313" key="10">
    <source>
        <dbReference type="EMBL" id="PPI87027.1"/>
    </source>
</evidence>
<reference evidence="10 11" key="1">
    <citation type="journal article" date="2018" name="Genome Biol. Evol.">
        <title>Cladogenesis and Genomic Streamlining in Extracellular Endosymbionts of Tropical Stink Bugs.</title>
        <authorList>
            <person name="Otero-Bravo A."/>
            <person name="Goffredi S."/>
            <person name="Sabree Z.L."/>
        </authorList>
    </citation>
    <scope>NUCLEOTIDE SEQUENCE [LARGE SCALE GENOMIC DNA]</scope>
    <source>
        <strain evidence="10 11">SoET</strain>
    </source>
</reference>
<sequence length="158" mass="16973">MKIIEAAVSAPEAKIGVVISRFNKFINLNLLDGAISSLKRIGQVNHDNITVIWVPGAFELPLATETLIKTNKYDAIIALGTVIRGHTSHCEYIANEASAGIARISINNNIPIAFGLLTTENIEQAIERSGTKLGNKGSEAAITVLEMINVLKAIKLII</sequence>
<evidence type="ECO:0000256" key="1">
    <source>
        <dbReference type="ARBA" id="ARBA00004917"/>
    </source>
</evidence>
<feature type="binding site" evidence="9">
    <location>
        <position position="22"/>
    </location>
    <ligand>
        <name>5-amino-6-(D-ribitylamino)uracil</name>
        <dbReference type="ChEBI" id="CHEBI:15934"/>
    </ligand>
</feature>
<evidence type="ECO:0000256" key="7">
    <source>
        <dbReference type="ARBA" id="ARBA00058151"/>
    </source>
</evidence>
<dbReference type="RefSeq" id="WP_136131914.1">
    <property type="nucleotide sequence ID" value="NZ_PDKS01000005.1"/>
</dbReference>
<evidence type="ECO:0000256" key="6">
    <source>
        <dbReference type="ARBA" id="ARBA00048785"/>
    </source>
</evidence>
<organism evidence="10 11">
    <name type="scientific">Candidatus Pantoea edessiphila</name>
    <dbReference type="NCBI Taxonomy" id="2044610"/>
    <lineage>
        <taxon>Bacteria</taxon>
        <taxon>Pseudomonadati</taxon>
        <taxon>Pseudomonadota</taxon>
        <taxon>Gammaproteobacteria</taxon>
        <taxon>Enterobacterales</taxon>
        <taxon>Erwiniaceae</taxon>
        <taxon>Pantoea</taxon>
    </lineage>
</organism>
<accession>A0A2P5SXF3</accession>
<comment type="catalytic activity">
    <reaction evidence="6 9">
        <text>(2S)-2-hydroxy-3-oxobutyl phosphate + 5-amino-6-(D-ribitylamino)uracil = 6,7-dimethyl-8-(1-D-ribityl)lumazine + phosphate + 2 H2O + H(+)</text>
        <dbReference type="Rhea" id="RHEA:26152"/>
        <dbReference type="ChEBI" id="CHEBI:15377"/>
        <dbReference type="ChEBI" id="CHEBI:15378"/>
        <dbReference type="ChEBI" id="CHEBI:15934"/>
        <dbReference type="ChEBI" id="CHEBI:43474"/>
        <dbReference type="ChEBI" id="CHEBI:58201"/>
        <dbReference type="ChEBI" id="CHEBI:58830"/>
        <dbReference type="EC" id="2.5.1.78"/>
    </reaction>
</comment>
<keyword evidence="4 9" id="KW-0686">Riboflavin biosynthesis</keyword>
<dbReference type="Gene3D" id="3.40.50.960">
    <property type="entry name" value="Lumazine/riboflavin synthase"/>
    <property type="match status" value="1"/>
</dbReference>
<name>A0A2P5SXF3_9GAMM</name>
<dbReference type="GO" id="GO:0000906">
    <property type="term" value="F:6,7-dimethyl-8-ribityllumazine synthase activity"/>
    <property type="evidence" value="ECO:0007669"/>
    <property type="project" value="UniProtKB-UniRule"/>
</dbReference>
<dbReference type="OrthoDB" id="9809709at2"/>
<feature type="binding site" evidence="9">
    <location>
        <begin position="81"/>
        <end position="83"/>
    </location>
    <ligand>
        <name>5-amino-6-(D-ribitylamino)uracil</name>
        <dbReference type="ChEBI" id="CHEBI:15934"/>
    </ligand>
</feature>
<evidence type="ECO:0000256" key="9">
    <source>
        <dbReference type="HAMAP-Rule" id="MF_00178"/>
    </source>
</evidence>
<comment type="pathway">
    <text evidence="1 9">Cofactor biosynthesis; riboflavin biosynthesis; riboflavin from 2-hydroxy-3-oxobutyl phosphate and 5-amino-6-(D-ribitylamino)uracil: step 1/2.</text>
</comment>
<dbReference type="GO" id="GO:0009231">
    <property type="term" value="P:riboflavin biosynthetic process"/>
    <property type="evidence" value="ECO:0007669"/>
    <property type="project" value="UniProtKB-UniRule"/>
</dbReference>
<comment type="caution">
    <text evidence="10">The sequence shown here is derived from an EMBL/GenBank/DDBJ whole genome shotgun (WGS) entry which is preliminary data.</text>
</comment>
<evidence type="ECO:0000256" key="8">
    <source>
        <dbReference type="ARBA" id="ARBA00072606"/>
    </source>
</evidence>
<dbReference type="GO" id="GO:0009349">
    <property type="term" value="C:riboflavin synthase complex"/>
    <property type="evidence" value="ECO:0007669"/>
    <property type="project" value="UniProtKB-UniRule"/>
</dbReference>
<evidence type="ECO:0000256" key="4">
    <source>
        <dbReference type="ARBA" id="ARBA00022619"/>
    </source>
</evidence>
<dbReference type="InterPro" id="IPR034964">
    <property type="entry name" value="LS"/>
</dbReference>
<dbReference type="GO" id="GO:0005829">
    <property type="term" value="C:cytosol"/>
    <property type="evidence" value="ECO:0007669"/>
    <property type="project" value="TreeGrafter"/>
</dbReference>